<keyword evidence="4" id="KW-0963">Cytoplasm</keyword>
<dbReference type="GO" id="GO:0005829">
    <property type="term" value="C:cytosol"/>
    <property type="evidence" value="ECO:0007669"/>
    <property type="project" value="TreeGrafter"/>
</dbReference>
<dbReference type="InterPro" id="IPR000398">
    <property type="entry name" value="Thymidylate_synthase"/>
</dbReference>
<comment type="function">
    <text evidence="4">Catalyzes the reductive methylation of 2'-deoxyuridine-5'-monophosphate (dUMP) to 2'-deoxythymidine-5'-monophosphate (dTMP) while utilizing 5,10-methylenetetrahydrofolate (mTHF) as the methyl donor and reductant in the reaction, yielding dihydrofolate (DHF) as a by-product. This enzymatic reaction provides an intracellular de novo source of dTMP, an essential precursor for DNA biosynthesis.</text>
</comment>
<dbReference type="GO" id="GO:0006231">
    <property type="term" value="P:dTMP biosynthetic process"/>
    <property type="evidence" value="ECO:0007669"/>
    <property type="project" value="UniProtKB-UniRule"/>
</dbReference>
<keyword evidence="4" id="KW-0545">Nucleotide biosynthesis</keyword>
<dbReference type="GO" id="GO:0004799">
    <property type="term" value="F:thymidylate synthase activity"/>
    <property type="evidence" value="ECO:0007669"/>
    <property type="project" value="UniProtKB-UniRule"/>
</dbReference>
<evidence type="ECO:0000256" key="4">
    <source>
        <dbReference type="HAMAP-Rule" id="MF_00008"/>
    </source>
</evidence>
<evidence type="ECO:0000256" key="3">
    <source>
        <dbReference type="ARBA" id="ARBA00022679"/>
    </source>
</evidence>
<dbReference type="InterPro" id="IPR036926">
    <property type="entry name" value="Thymidate_synth/dCMP_Mease_sf"/>
</dbReference>
<dbReference type="Proteomes" id="UP000178347">
    <property type="component" value="Unassembled WGS sequence"/>
</dbReference>
<dbReference type="PANTHER" id="PTHR11548">
    <property type="entry name" value="THYMIDYLATE SYNTHASE 1"/>
    <property type="match status" value="1"/>
</dbReference>
<dbReference type="GO" id="GO:0032259">
    <property type="term" value="P:methylation"/>
    <property type="evidence" value="ECO:0007669"/>
    <property type="project" value="UniProtKB-KW"/>
</dbReference>
<comment type="subunit">
    <text evidence="4">Homodimer.</text>
</comment>
<dbReference type="GO" id="GO:0006235">
    <property type="term" value="P:dTTP biosynthetic process"/>
    <property type="evidence" value="ECO:0007669"/>
    <property type="project" value="UniProtKB-UniRule"/>
</dbReference>
<evidence type="ECO:0000313" key="6">
    <source>
        <dbReference type="EMBL" id="OGH74162.1"/>
    </source>
</evidence>
<feature type="active site" description="Nucleophile" evidence="4">
    <location>
        <position position="171"/>
    </location>
</feature>
<dbReference type="InterPro" id="IPR023451">
    <property type="entry name" value="Thymidate_synth/dCMP_Mease_dom"/>
</dbReference>
<comment type="pathway">
    <text evidence="4">Pyrimidine metabolism; dTTP biosynthesis.</text>
</comment>
<comment type="caution">
    <text evidence="4">Lacks conserved residue(s) required for the propagation of feature annotation.</text>
</comment>
<dbReference type="SUPFAM" id="SSF55831">
    <property type="entry name" value="Thymidylate synthase/dCMP hydroxymethylase"/>
    <property type="match status" value="1"/>
</dbReference>
<comment type="similarity">
    <text evidence="4">Belongs to the thymidylate synthase family. Bacterial-type ThyA subfamily.</text>
</comment>
<dbReference type="HAMAP" id="MF_00008">
    <property type="entry name" value="Thymidy_synth_bact"/>
    <property type="match status" value="1"/>
</dbReference>
<dbReference type="STRING" id="1798692.A3G00_03030"/>
<feature type="domain" description="Thymidylate synthase/dCMP hydroxymethylase" evidence="5">
    <location>
        <begin position="2"/>
        <end position="297"/>
    </location>
</feature>
<sequence>MQTYLNIVQKILNEGVEKTDRTGTGTLAIAGAMFEHDMGKGYPLLTTKKMPFKIMATELEFFIKGITDKQWLLDRNCHIWDEWCNPKKVPYAHDEETKLKMKNERDLGAIYGFQWRHFNAPYENYDTDYSGKGVDQLKNLISAIKTDPSSRRLIVSAWNPCALDKMALPPCHYLFQITVIDGKLNLLWNQRSVDAMLGLPFNISSYALLLHLLAKETGLKEGKLVGFLADTHIYLNHLDGAKEQLSRDPNKYPLPHIQTLRHGSGQANNFSIFKWQYTDTELLDYESYPRIPLPIAV</sequence>
<dbReference type="PRINTS" id="PR00108">
    <property type="entry name" value="THYMDSNTHASE"/>
</dbReference>
<feature type="binding site" description="in other chain" evidence="4">
    <location>
        <begin position="191"/>
        <end position="194"/>
    </location>
    <ligand>
        <name>dUMP</name>
        <dbReference type="ChEBI" id="CHEBI:246422"/>
        <note>ligand shared between dimeric partners</note>
    </ligand>
</feature>
<evidence type="ECO:0000256" key="1">
    <source>
        <dbReference type="ARBA" id="ARBA00011947"/>
    </source>
</evidence>
<comment type="subcellular location">
    <subcellularLocation>
        <location evidence="4">Cytoplasm</location>
    </subcellularLocation>
</comment>
<evidence type="ECO:0000259" key="5">
    <source>
        <dbReference type="Pfam" id="PF00303"/>
    </source>
</evidence>
<dbReference type="Gene3D" id="3.30.572.10">
    <property type="entry name" value="Thymidylate synthase/dCMP hydroxymethylase domain"/>
    <property type="match status" value="1"/>
</dbReference>
<dbReference type="CDD" id="cd00351">
    <property type="entry name" value="TS_Pyrimidine_HMase"/>
    <property type="match status" value="1"/>
</dbReference>
<evidence type="ECO:0000313" key="7">
    <source>
        <dbReference type="Proteomes" id="UP000178347"/>
    </source>
</evidence>
<name>A0A1F6MR98_9BACT</name>
<feature type="binding site" evidence="4">
    <location>
        <begin position="151"/>
        <end position="152"/>
    </location>
    <ligand>
        <name>dUMP</name>
        <dbReference type="ChEBI" id="CHEBI:246422"/>
        <note>ligand shared between dimeric partners</note>
    </ligand>
</feature>
<keyword evidence="2 4" id="KW-0489">Methyltransferase</keyword>
<accession>A0A1F6MR98</accession>
<dbReference type="AlphaFoldDB" id="A0A1F6MR98"/>
<evidence type="ECO:0000256" key="2">
    <source>
        <dbReference type="ARBA" id="ARBA00022603"/>
    </source>
</evidence>
<feature type="binding site" evidence="4">
    <location>
        <position position="296"/>
    </location>
    <ligand>
        <name>(6R)-5,10-methylene-5,6,7,8-tetrahydrofolate</name>
        <dbReference type="ChEBI" id="CHEBI:15636"/>
    </ligand>
</feature>
<comment type="caution">
    <text evidence="6">The sequence shown here is derived from an EMBL/GenBank/DDBJ whole genome shotgun (WGS) entry which is preliminary data.</text>
</comment>
<comment type="catalytic activity">
    <reaction evidence="4">
        <text>dUMP + (6R)-5,10-methylene-5,6,7,8-tetrahydrofolate = 7,8-dihydrofolate + dTMP</text>
        <dbReference type="Rhea" id="RHEA:12104"/>
        <dbReference type="ChEBI" id="CHEBI:15636"/>
        <dbReference type="ChEBI" id="CHEBI:57451"/>
        <dbReference type="ChEBI" id="CHEBI:63528"/>
        <dbReference type="ChEBI" id="CHEBI:246422"/>
        <dbReference type="EC" id="2.1.1.45"/>
    </reaction>
</comment>
<keyword evidence="3 4" id="KW-0808">Transferase</keyword>
<dbReference type="UniPathway" id="UPA00575"/>
<proteinExistence type="inferred from homology"/>
<feature type="binding site" description="in other chain" evidence="4">
    <location>
        <position position="21"/>
    </location>
    <ligand>
        <name>dUMP</name>
        <dbReference type="ChEBI" id="CHEBI:246422"/>
        <note>ligand shared between dimeric partners</note>
    </ligand>
</feature>
<feature type="binding site" description="in other chain" evidence="4">
    <location>
        <begin position="232"/>
        <end position="234"/>
    </location>
    <ligand>
        <name>dUMP</name>
        <dbReference type="ChEBI" id="CHEBI:246422"/>
        <note>ligand shared between dimeric partners</note>
    </ligand>
</feature>
<dbReference type="Pfam" id="PF00303">
    <property type="entry name" value="Thymidylat_synt"/>
    <property type="match status" value="1"/>
</dbReference>
<dbReference type="EC" id="2.1.1.45" evidence="1 4"/>
<reference evidence="6 7" key="1">
    <citation type="journal article" date="2016" name="Nat. Commun.">
        <title>Thousands of microbial genomes shed light on interconnected biogeochemical processes in an aquifer system.</title>
        <authorList>
            <person name="Anantharaman K."/>
            <person name="Brown C.T."/>
            <person name="Hug L.A."/>
            <person name="Sharon I."/>
            <person name="Castelle C.J."/>
            <person name="Probst A.J."/>
            <person name="Thomas B.C."/>
            <person name="Singh A."/>
            <person name="Wilkins M.J."/>
            <person name="Karaoz U."/>
            <person name="Brodie E.L."/>
            <person name="Williams K.H."/>
            <person name="Hubbard S.S."/>
            <person name="Banfield J.F."/>
        </authorList>
    </citation>
    <scope>NUCLEOTIDE SEQUENCE [LARGE SCALE GENOMIC DNA]</scope>
</reference>
<dbReference type="PANTHER" id="PTHR11548:SF1">
    <property type="entry name" value="THYMIDYLATE SYNTHASE 1"/>
    <property type="match status" value="1"/>
</dbReference>
<dbReference type="NCBIfam" id="TIGR03284">
    <property type="entry name" value="thym_sym"/>
    <property type="match status" value="1"/>
</dbReference>
<protein>
    <recommendedName>
        <fullName evidence="1 4">Thymidylate synthase</fullName>
        <shortName evidence="4">TS</shortName>
        <shortName evidence="4">TSase</shortName>
        <ecNumber evidence="1 4">2.1.1.45</ecNumber>
    </recommendedName>
</protein>
<organism evidence="6 7">
    <name type="scientific">Candidatus Magasanikbacteria bacterium RIFCSPLOWO2_12_FULL_43_12</name>
    <dbReference type="NCBI Taxonomy" id="1798692"/>
    <lineage>
        <taxon>Bacteria</taxon>
        <taxon>Candidatus Magasanikiibacteriota</taxon>
    </lineage>
</organism>
<dbReference type="InterPro" id="IPR045097">
    <property type="entry name" value="Thymidate_synth/dCMP_Mease"/>
</dbReference>
<feature type="binding site" evidence="4">
    <location>
        <position position="194"/>
    </location>
    <ligand>
        <name>(6R)-5,10-methylene-5,6,7,8-tetrahydrofolate</name>
        <dbReference type="ChEBI" id="CHEBI:15636"/>
    </ligand>
</feature>
<dbReference type="EMBL" id="MFQN01000026">
    <property type="protein sequence ID" value="OGH74162.1"/>
    <property type="molecule type" value="Genomic_DNA"/>
</dbReference>
<feature type="binding site" description="in other chain" evidence="4">
    <location>
        <position position="202"/>
    </location>
    <ligand>
        <name>dUMP</name>
        <dbReference type="ChEBI" id="CHEBI:246422"/>
        <note>ligand shared between dimeric partners</note>
    </ligand>
</feature>
<gene>
    <name evidence="4" type="primary">thyA</name>
    <name evidence="6" type="ORF">A3G00_03030</name>
</gene>